<gene>
    <name evidence="1" type="ORF">V2W30_34060</name>
</gene>
<reference evidence="1" key="1">
    <citation type="journal article" date="2025" name="Int. J. Syst. Evol. Microbiol.">
        <title>Streptomyces citrinus sp. nov., with yellow diffusible pigment.</title>
        <authorList>
            <person name="He Y."/>
            <person name="Yang E."/>
            <person name="Xu J."/>
            <person name="Sun Y."/>
            <person name="Sun L."/>
        </authorList>
    </citation>
    <scope>NUCLEOTIDE SEQUENCE</scope>
    <source>
        <strain evidence="1">Q6</strain>
    </source>
</reference>
<dbReference type="Proteomes" id="UP001432251">
    <property type="component" value="Chromosome"/>
</dbReference>
<proteinExistence type="predicted"/>
<evidence type="ECO:0000313" key="2">
    <source>
        <dbReference type="Proteomes" id="UP001432251"/>
    </source>
</evidence>
<name>A0ACD5AKW4_9ACTN</name>
<accession>A0ACD5AKW4</accession>
<dbReference type="EMBL" id="CP146022">
    <property type="protein sequence ID" value="WWQ67861.1"/>
    <property type="molecule type" value="Genomic_DNA"/>
</dbReference>
<evidence type="ECO:0000313" key="1">
    <source>
        <dbReference type="EMBL" id="WWQ67861.1"/>
    </source>
</evidence>
<keyword evidence="2" id="KW-1185">Reference proteome</keyword>
<organism evidence="1 2">
    <name type="scientific">Streptomyces citrinus</name>
    <dbReference type="NCBI Taxonomy" id="3118173"/>
    <lineage>
        <taxon>Bacteria</taxon>
        <taxon>Bacillati</taxon>
        <taxon>Actinomycetota</taxon>
        <taxon>Actinomycetes</taxon>
        <taxon>Kitasatosporales</taxon>
        <taxon>Streptomycetaceae</taxon>
        <taxon>Streptomyces</taxon>
    </lineage>
</organism>
<sequence length="96" mass="10100">MPLVPWDVHHKAGQLVVLVAVLATALVTSTRRRLRPRPVATAAPPPPSPRLTPPVVPCHTITADAPHAEAVADLCTCVSELASDLAKRFGGEAGER</sequence>
<protein>
    <submittedName>
        <fullName evidence="1">Uncharacterized protein</fullName>
    </submittedName>
</protein>